<gene>
    <name evidence="2" type="ORF">D2T31_16525</name>
</gene>
<proteinExistence type="predicted"/>
<comment type="caution">
    <text evidence="2">The sequence shown here is derived from an EMBL/GenBank/DDBJ whole genome shotgun (WGS) entry which is preliminary data.</text>
</comment>
<protein>
    <submittedName>
        <fullName evidence="2">Uncharacterized protein</fullName>
    </submittedName>
</protein>
<evidence type="ECO:0000313" key="3">
    <source>
        <dbReference type="Proteomes" id="UP000285295"/>
    </source>
</evidence>
<reference evidence="2 3" key="2">
    <citation type="submission" date="2019-01" db="EMBL/GenBank/DDBJ databases">
        <authorList>
            <person name="Li Y."/>
        </authorList>
    </citation>
    <scope>NUCLEOTIDE SEQUENCE [LARGE SCALE GENOMIC DNA]</scope>
    <source>
        <strain evidence="2 3">D19-10-3-21</strain>
    </source>
</reference>
<sequence>MPPISAPVAESIAPPRRREVSPIAAPATVPSKAPSTVDCPQPAFGGGMQPASADTSAPAVSRQEVLPMRRGLNLKVAICPPLENEDSFNAGYAAFLRRRR</sequence>
<evidence type="ECO:0000313" key="2">
    <source>
        <dbReference type="EMBL" id="RWR27461.1"/>
    </source>
</evidence>
<reference evidence="2 3" key="1">
    <citation type="submission" date="2019-01" db="EMBL/GenBank/DDBJ databases">
        <title>Sinorhodobacter populi sp. nov. isolated from the symptomatic bark tissue of Populus euramericana canker.</title>
        <authorList>
            <person name="Xu G."/>
        </authorList>
    </citation>
    <scope>NUCLEOTIDE SEQUENCE [LARGE SCALE GENOMIC DNA]</scope>
    <source>
        <strain evidence="2 3">D19-10-3-21</strain>
    </source>
</reference>
<dbReference type="EMBL" id="SAUX01000021">
    <property type="protein sequence ID" value="RWR27461.1"/>
    <property type="molecule type" value="Genomic_DNA"/>
</dbReference>
<name>A0A443K3W7_9RHOB</name>
<accession>A0A443K3W7</accession>
<feature type="region of interest" description="Disordered" evidence="1">
    <location>
        <begin position="1"/>
        <end position="59"/>
    </location>
</feature>
<dbReference type="AlphaFoldDB" id="A0A443K3W7"/>
<dbReference type="Proteomes" id="UP000285295">
    <property type="component" value="Unassembled WGS sequence"/>
</dbReference>
<organism evidence="2 3">
    <name type="scientific">Paenirhodobacter populi</name>
    <dbReference type="NCBI Taxonomy" id="2306993"/>
    <lineage>
        <taxon>Bacteria</taxon>
        <taxon>Pseudomonadati</taxon>
        <taxon>Pseudomonadota</taxon>
        <taxon>Alphaproteobacteria</taxon>
        <taxon>Rhodobacterales</taxon>
        <taxon>Rhodobacter group</taxon>
        <taxon>Paenirhodobacter</taxon>
    </lineage>
</organism>
<evidence type="ECO:0000256" key="1">
    <source>
        <dbReference type="SAM" id="MobiDB-lite"/>
    </source>
</evidence>